<reference evidence="1 2" key="1">
    <citation type="submission" date="2024-03" db="EMBL/GenBank/DDBJ databases">
        <title>Two novel species of the genus Flavobacterium exhibiting potentially degradation of complex polysaccharides.</title>
        <authorList>
            <person name="Lian X."/>
        </authorList>
    </citation>
    <scope>NUCLEOTIDE SEQUENCE [LARGE SCALE GENOMIC DNA]</scope>
    <source>
        <strain evidence="1 2">N6</strain>
    </source>
</reference>
<dbReference type="EMBL" id="JBCGDP010000013">
    <property type="protein sequence ID" value="MEM0577535.1"/>
    <property type="molecule type" value="Genomic_DNA"/>
</dbReference>
<accession>A0ABU9NQF5</accession>
<evidence type="ECO:0000313" key="1">
    <source>
        <dbReference type="EMBL" id="MEM0577535.1"/>
    </source>
</evidence>
<sequence>MRNYKALMFLFFILSCKNNSKNIIIEQNSEIKKVIECVIMDDSLNILRSDSIPIPLSKELNKLKVYRLKMTNNKRPPKPEKGIYLEDLFYYRLDNKFIPEKDSLYLLNQNESVKTYVIENTFQKKINLTTFKEQKDKRKANKNAEFVYLTFPIFSSDNAKAYLEIVNVCFGDCGSGQAVYLEKKNGKWQIVYEHQLWVG</sequence>
<dbReference type="PROSITE" id="PS51257">
    <property type="entry name" value="PROKAR_LIPOPROTEIN"/>
    <property type="match status" value="1"/>
</dbReference>
<evidence type="ECO:0000313" key="2">
    <source>
        <dbReference type="Proteomes" id="UP001468798"/>
    </source>
</evidence>
<organism evidence="1 2">
    <name type="scientific">Flavobacterium polysaccharolyticum</name>
    <dbReference type="NCBI Taxonomy" id="3133148"/>
    <lineage>
        <taxon>Bacteria</taxon>
        <taxon>Pseudomonadati</taxon>
        <taxon>Bacteroidota</taxon>
        <taxon>Flavobacteriia</taxon>
        <taxon>Flavobacteriales</taxon>
        <taxon>Flavobacteriaceae</taxon>
        <taxon>Flavobacterium</taxon>
    </lineage>
</organism>
<gene>
    <name evidence="1" type="ORF">WFZ86_13580</name>
</gene>
<evidence type="ECO:0008006" key="3">
    <source>
        <dbReference type="Google" id="ProtNLM"/>
    </source>
</evidence>
<protein>
    <recommendedName>
        <fullName evidence="3">Lipoprotein</fullName>
    </recommendedName>
</protein>
<proteinExistence type="predicted"/>
<name>A0ABU9NQF5_9FLAO</name>
<dbReference type="RefSeq" id="WP_342692429.1">
    <property type="nucleotide sequence ID" value="NZ_JBCGDP010000013.1"/>
</dbReference>
<dbReference type="Proteomes" id="UP001468798">
    <property type="component" value="Unassembled WGS sequence"/>
</dbReference>
<keyword evidence="2" id="KW-1185">Reference proteome</keyword>
<comment type="caution">
    <text evidence="1">The sequence shown here is derived from an EMBL/GenBank/DDBJ whole genome shotgun (WGS) entry which is preliminary data.</text>
</comment>